<dbReference type="OrthoDB" id="3247510at2"/>
<sequence>MDVAEATVTEEAPRMRLRHDLVFAEVPTGTLIRHSDGGFVLRGKSIYQWITTLAPFLDGTKTKEELTAGLDAGRAGMVDKLLDVLTEKGALTTAIGPAVDADHELADYRQQIGFIEHYGKNGAEGFVAFRDAVVQVVGDDAVSESVREGLLLNGLGRVAETGDDAEFIVVSATEGDAHRIVETLRDNPSATVLPVVRVGEKVMVGPLTGPRRLGDWNTVMSRFTRNDNTGEAARLWMSAAVPDQAVRPERLRAAHASLLGMMAAFEVFRDLTGALKAETDGAVIFVNLKTGDSAREEALVDPRDLTERSTVAPKDVADILDAGEPEEEPVDPTVHEHEHENLRRFMLLAGETVGIVTGFEDEEIDQAPIKIARTTVNAGSPDAAPALGFAYETAGHARLRSAANAILEYVRSLGPLPAGDVTASRRIEAAGLAIATGLGDGDDRGWVVGRSLDGDVVEVPAAAVYARSAVNDAGVFEHTSAGEGAGEDFAEALLAGVRSALAYDGVQALARGESLPEVTLAELDDAVTYLTRTATLLGHKVGVYRLPGAAPAIAVFAVIRGTQDYAVGVGKSVSAATADALVDLLGRTLTTGQTGPDLLLVPGLDPRSARFAPADGSTVEEPPLATALRAQGREAVVVDTTPADVLASGALRTVRVLLTRSR</sequence>
<accession>A0A543B224</accession>
<keyword evidence="2" id="KW-1185">Reference proteome</keyword>
<dbReference type="AlphaFoldDB" id="A0A543B224"/>
<dbReference type="EMBL" id="VFOW01000001">
    <property type="protein sequence ID" value="TQL78780.1"/>
    <property type="molecule type" value="Genomic_DNA"/>
</dbReference>
<proteinExistence type="predicted"/>
<evidence type="ECO:0000313" key="2">
    <source>
        <dbReference type="Proteomes" id="UP000317043"/>
    </source>
</evidence>
<evidence type="ECO:0008006" key="3">
    <source>
        <dbReference type="Google" id="ProtNLM"/>
    </source>
</evidence>
<dbReference type="RefSeq" id="WP_142043591.1">
    <property type="nucleotide sequence ID" value="NZ_JBHTGS010000003.1"/>
</dbReference>
<reference evidence="1 2" key="1">
    <citation type="submission" date="2019-06" db="EMBL/GenBank/DDBJ databases">
        <title>Sequencing the genomes of 1000 actinobacteria strains.</title>
        <authorList>
            <person name="Klenk H.-P."/>
        </authorList>
    </citation>
    <scope>NUCLEOTIDE SEQUENCE [LARGE SCALE GENOMIC DNA]</scope>
    <source>
        <strain evidence="1 2">DSM 45928</strain>
    </source>
</reference>
<organism evidence="1 2">
    <name type="scientific">Stackebrandtia endophytica</name>
    <dbReference type="NCBI Taxonomy" id="1496996"/>
    <lineage>
        <taxon>Bacteria</taxon>
        <taxon>Bacillati</taxon>
        <taxon>Actinomycetota</taxon>
        <taxon>Actinomycetes</taxon>
        <taxon>Glycomycetales</taxon>
        <taxon>Glycomycetaceae</taxon>
        <taxon>Stackebrandtia</taxon>
    </lineage>
</organism>
<dbReference type="InParanoid" id="A0A543B224"/>
<dbReference type="Gene3D" id="3.40.50.720">
    <property type="entry name" value="NAD(P)-binding Rossmann-like Domain"/>
    <property type="match status" value="1"/>
</dbReference>
<comment type="caution">
    <text evidence="1">The sequence shown here is derived from an EMBL/GenBank/DDBJ whole genome shotgun (WGS) entry which is preliminary data.</text>
</comment>
<name>A0A543B224_9ACTN</name>
<dbReference type="Proteomes" id="UP000317043">
    <property type="component" value="Unassembled WGS sequence"/>
</dbReference>
<protein>
    <recommendedName>
        <fullName evidence="3">YcaO domain-containing protein</fullName>
    </recommendedName>
</protein>
<gene>
    <name evidence="1" type="ORF">FB566_4374</name>
</gene>
<evidence type="ECO:0000313" key="1">
    <source>
        <dbReference type="EMBL" id="TQL78780.1"/>
    </source>
</evidence>